<feature type="domain" description="ABC-2 type transporter transmembrane" evidence="7">
    <location>
        <begin position="19"/>
        <end position="156"/>
    </location>
</feature>
<reference evidence="8 9" key="1">
    <citation type="submission" date="2017-07" db="EMBL/GenBank/DDBJ databases">
        <title>Draft whole genome sequences of clinical Proprionibacteriaceae strains.</title>
        <authorList>
            <person name="Bernier A.-M."/>
            <person name="Bernard K."/>
            <person name="Domingo M.-C."/>
        </authorList>
    </citation>
    <scope>NUCLEOTIDE SEQUENCE [LARGE SCALE GENOMIC DNA]</scope>
    <source>
        <strain evidence="8 9">NML 030167</strain>
    </source>
</reference>
<name>A0A255GP17_9ACTN</name>
<comment type="subcellular location">
    <subcellularLocation>
        <location evidence="1">Membrane</location>
        <topology evidence="1">Multi-pass membrane protein</topology>
    </subcellularLocation>
</comment>
<evidence type="ECO:0000256" key="6">
    <source>
        <dbReference type="SAM" id="Phobius"/>
    </source>
</evidence>
<dbReference type="GO" id="GO:0140359">
    <property type="term" value="F:ABC-type transporter activity"/>
    <property type="evidence" value="ECO:0007669"/>
    <property type="project" value="InterPro"/>
</dbReference>
<gene>
    <name evidence="8" type="ORF">CGZ94_05025</name>
</gene>
<evidence type="ECO:0000313" key="8">
    <source>
        <dbReference type="EMBL" id="OYO16306.1"/>
    </source>
</evidence>
<dbReference type="PANTHER" id="PTHR43077:SF5">
    <property type="entry name" value="PHAGE INFECTION PROTEIN"/>
    <property type="match status" value="1"/>
</dbReference>
<evidence type="ECO:0000256" key="2">
    <source>
        <dbReference type="ARBA" id="ARBA00022692"/>
    </source>
</evidence>
<dbReference type="NCBIfam" id="TIGR03062">
    <property type="entry name" value="pip_yhgE_Cterm"/>
    <property type="match status" value="1"/>
</dbReference>
<dbReference type="InterPro" id="IPR051328">
    <property type="entry name" value="T7SS_ABC-Transporter"/>
</dbReference>
<dbReference type="RefSeq" id="WP_094357673.1">
    <property type="nucleotide sequence ID" value="NZ_NMVK01000013.1"/>
</dbReference>
<dbReference type="NCBIfam" id="TIGR03057">
    <property type="entry name" value="xxxLxxG_by_4"/>
    <property type="match status" value="4"/>
</dbReference>
<organism evidence="8 9">
    <name type="scientific">Enemella evansiae</name>
    <dbReference type="NCBI Taxonomy" id="2016499"/>
    <lineage>
        <taxon>Bacteria</taxon>
        <taxon>Bacillati</taxon>
        <taxon>Actinomycetota</taxon>
        <taxon>Actinomycetes</taxon>
        <taxon>Propionibacteriales</taxon>
        <taxon>Propionibacteriaceae</taxon>
        <taxon>Enemella</taxon>
    </lineage>
</organism>
<keyword evidence="4 6" id="KW-0472">Membrane</keyword>
<dbReference type="NCBIfam" id="TIGR03061">
    <property type="entry name" value="pip_yhgE_Nterm"/>
    <property type="match status" value="1"/>
</dbReference>
<dbReference type="SUPFAM" id="SSF58104">
    <property type="entry name" value="Methyl-accepting chemotaxis protein (MCP) signaling domain"/>
    <property type="match status" value="1"/>
</dbReference>
<dbReference type="InterPro" id="IPR013525">
    <property type="entry name" value="ABC2_TM"/>
</dbReference>
<feature type="compositionally biased region" description="Polar residues" evidence="5">
    <location>
        <begin position="347"/>
        <end position="374"/>
    </location>
</feature>
<dbReference type="OrthoDB" id="9811483at2"/>
<dbReference type="AlphaFoldDB" id="A0A255GP17"/>
<feature type="transmembrane region" description="Helical" evidence="6">
    <location>
        <begin position="608"/>
        <end position="626"/>
    </location>
</feature>
<sequence>MLSRFELKRFRGLLPKLALIFAALVPVFYGAIYLGANWDPGARMDQLPVAVVNDDQPVDYEGERVQAGKDFTDTMVEQKNFQWHVVDDAEAERGLREGDYYLTVHVPSDFSANLVSGGGTDPQRAGITLRRNDANGFVIGSLVARAQDSITESVNQTAVEAYFRAVFGNLNKIRDGMVQARDGSVRLRDGLAQAKDGSAQLATGSADAATAGGQLRDGAGQLSNGMGQLQKGSADLSAGMGQLSTGSQDLANGASQVAGGTQQLRDTVVPALQRVDRTLPTIQSDANAINTDVQSVTSTVGGRSQSISDDLSQLSSALDQLAAADPQVTQSQAYQDARQRLRDGQQRADNVTQRSAAIGQRSANLNSRVQQSNLSGDIQNAESKLNQLNSGAQQVASGADRLHRGIDSAGQGAGQLQAGINSAAGGAQQLATGSGQLADGLVKLKDGAAQLDNGNAQLLDGANQLVNGLDDGVNRLPVLNEQQTDNAVQVLSSPADVTTDVLNPAGVYGRGLAPLFFSIALWVFGISGFLVMRPISGRLLAGRLHPLHLMLSAWIPFGTVALIGSMLMLGTVWVGLGLNPVHPLAAVLLTGLVALTFSLIAHLLRMALGLPGSAALLVILILQLASTGGTYPKEVLPPFFQAINPIMPITYSIDAFRVVISGGLWSNFWRDVLVLLGIAAVAIVLDVLAVASRQRFAMKDLHPPLQN</sequence>
<dbReference type="EMBL" id="NMVO01000004">
    <property type="protein sequence ID" value="OYO16306.1"/>
    <property type="molecule type" value="Genomic_DNA"/>
</dbReference>
<dbReference type="InterPro" id="IPR023908">
    <property type="entry name" value="xxxLxxG_rpt"/>
</dbReference>
<dbReference type="Proteomes" id="UP000215896">
    <property type="component" value="Unassembled WGS sequence"/>
</dbReference>
<evidence type="ECO:0000256" key="1">
    <source>
        <dbReference type="ARBA" id="ARBA00004141"/>
    </source>
</evidence>
<protein>
    <recommendedName>
        <fullName evidence="7">ABC-2 type transporter transmembrane domain-containing protein</fullName>
    </recommendedName>
</protein>
<evidence type="ECO:0000256" key="5">
    <source>
        <dbReference type="SAM" id="MobiDB-lite"/>
    </source>
</evidence>
<dbReference type="InterPro" id="IPR017501">
    <property type="entry name" value="Phage_infect_YhgE_C"/>
</dbReference>
<feature type="transmembrane region" description="Helical" evidence="6">
    <location>
        <begin position="553"/>
        <end position="576"/>
    </location>
</feature>
<evidence type="ECO:0000256" key="4">
    <source>
        <dbReference type="ARBA" id="ARBA00023136"/>
    </source>
</evidence>
<dbReference type="Pfam" id="PF12698">
    <property type="entry name" value="ABC2_membrane_3"/>
    <property type="match status" value="2"/>
</dbReference>
<keyword evidence="3 6" id="KW-1133">Transmembrane helix</keyword>
<dbReference type="GO" id="GO:0016020">
    <property type="term" value="C:membrane"/>
    <property type="evidence" value="ECO:0007669"/>
    <property type="project" value="UniProtKB-SubCell"/>
</dbReference>
<dbReference type="InterPro" id="IPR017500">
    <property type="entry name" value="Phage_infect_YhgE_N"/>
</dbReference>
<keyword evidence="2 6" id="KW-0812">Transmembrane</keyword>
<dbReference type="PANTHER" id="PTHR43077">
    <property type="entry name" value="TRANSPORT PERMEASE YVFS-RELATED"/>
    <property type="match status" value="1"/>
</dbReference>
<accession>A0A255GP17</accession>
<evidence type="ECO:0000259" key="7">
    <source>
        <dbReference type="Pfam" id="PF12698"/>
    </source>
</evidence>
<feature type="domain" description="ABC-2 type transporter transmembrane" evidence="7">
    <location>
        <begin position="307"/>
        <end position="685"/>
    </location>
</feature>
<feature type="transmembrane region" description="Helical" evidence="6">
    <location>
        <begin position="512"/>
        <end position="532"/>
    </location>
</feature>
<feature type="region of interest" description="Disordered" evidence="5">
    <location>
        <begin position="327"/>
        <end position="374"/>
    </location>
</feature>
<evidence type="ECO:0000313" key="9">
    <source>
        <dbReference type="Proteomes" id="UP000215896"/>
    </source>
</evidence>
<feature type="transmembrane region" description="Helical" evidence="6">
    <location>
        <begin position="672"/>
        <end position="691"/>
    </location>
</feature>
<feature type="transmembrane region" description="Helical" evidence="6">
    <location>
        <begin position="582"/>
        <end position="601"/>
    </location>
</feature>
<proteinExistence type="predicted"/>
<dbReference type="Gene3D" id="1.10.287.950">
    <property type="entry name" value="Methyl-accepting chemotaxis protein"/>
    <property type="match status" value="2"/>
</dbReference>
<feature type="compositionally biased region" description="Polar residues" evidence="5">
    <location>
        <begin position="221"/>
        <end position="231"/>
    </location>
</feature>
<comment type="caution">
    <text evidence="8">The sequence shown here is derived from an EMBL/GenBank/DDBJ whole genome shotgun (WGS) entry which is preliminary data.</text>
</comment>
<feature type="compositionally biased region" description="Basic and acidic residues" evidence="5">
    <location>
        <begin position="337"/>
        <end position="346"/>
    </location>
</feature>
<feature type="region of interest" description="Disordered" evidence="5">
    <location>
        <begin position="212"/>
        <end position="239"/>
    </location>
</feature>
<evidence type="ECO:0000256" key="3">
    <source>
        <dbReference type="ARBA" id="ARBA00022989"/>
    </source>
</evidence>
<keyword evidence="9" id="KW-1185">Reference proteome</keyword>